<name>X7ZKX3_MYCXE</name>
<comment type="caution">
    <text evidence="2">The sequence shown here is derived from an EMBL/GenBank/DDBJ whole genome shotgun (WGS) entry which is preliminary data.</text>
</comment>
<evidence type="ECO:0000259" key="1">
    <source>
        <dbReference type="Pfam" id="PF23717"/>
    </source>
</evidence>
<dbReference type="PATRIC" id="fig|1299334.3.peg.7994"/>
<sequence length="277" mass="28900">MDIVLGVSMAPETVRMVLVEGENADGATVEEDSIPVSTDGDNRDLATLTAPNQVVSAILGTRESATQGGHQLTSTGVTWTDPAEAAALRDLLAAHKMENVMLVSAFLSAAALTQSVGNAVGYNQTALLFVEPDTATLAVVDTADGSITEMQRRPLSADDTEAVQQLSEMAAAAEALDSRPQGLFVVGSDVDVVMIKPQLEAATTLVVNAPDEPDMALARGAALASAHAPLFESSTAAQAYAQVPAQGSSSRARRRLRWLRPDTRASCRARPTTTTAT</sequence>
<dbReference type="EMBL" id="JAOB01000073">
    <property type="protein sequence ID" value="EUA19230.1"/>
    <property type="molecule type" value="Genomic_DNA"/>
</dbReference>
<dbReference type="Pfam" id="PF23717">
    <property type="entry name" value="DUF7159"/>
    <property type="match status" value="1"/>
</dbReference>
<gene>
    <name evidence="2" type="ORF">I553_10389</name>
</gene>
<organism evidence="2">
    <name type="scientific">Mycobacterium xenopi 4042</name>
    <dbReference type="NCBI Taxonomy" id="1299334"/>
    <lineage>
        <taxon>Bacteria</taxon>
        <taxon>Bacillati</taxon>
        <taxon>Actinomycetota</taxon>
        <taxon>Actinomycetes</taxon>
        <taxon>Mycobacteriales</taxon>
        <taxon>Mycobacteriaceae</taxon>
        <taxon>Mycobacterium</taxon>
    </lineage>
</organism>
<dbReference type="InterPro" id="IPR055583">
    <property type="entry name" value="DUF7159"/>
</dbReference>
<protein>
    <recommendedName>
        <fullName evidence="1">DUF7159 domain-containing protein</fullName>
    </recommendedName>
</protein>
<reference evidence="2" key="1">
    <citation type="submission" date="2014-01" db="EMBL/GenBank/DDBJ databases">
        <authorList>
            <person name="Brown-Elliot B."/>
            <person name="Wallace R."/>
            <person name="Lenaerts A."/>
            <person name="Ordway D."/>
            <person name="DeGroote M.A."/>
            <person name="Parker T."/>
            <person name="Sizemore C."/>
            <person name="Tallon L.J."/>
            <person name="Sadzewicz L.K."/>
            <person name="Sengamalay N."/>
            <person name="Fraser C.M."/>
            <person name="Hine E."/>
            <person name="Shefchek K.A."/>
            <person name="Das S.P."/>
            <person name="Tettelin H."/>
        </authorList>
    </citation>
    <scope>NUCLEOTIDE SEQUENCE [LARGE SCALE GENOMIC DNA]</scope>
    <source>
        <strain evidence="2">4042</strain>
    </source>
</reference>
<dbReference type="AlphaFoldDB" id="X7ZKX3"/>
<proteinExistence type="predicted"/>
<feature type="domain" description="DUF7159" evidence="1">
    <location>
        <begin position="2"/>
        <end position="236"/>
    </location>
</feature>
<accession>X7ZKX3</accession>
<evidence type="ECO:0000313" key="2">
    <source>
        <dbReference type="EMBL" id="EUA19230.1"/>
    </source>
</evidence>